<accession>A0ABD1LXC4</accession>
<dbReference type="AlphaFoldDB" id="A0ABD1LXC4"/>
<dbReference type="Proteomes" id="UP001603857">
    <property type="component" value="Unassembled WGS sequence"/>
</dbReference>
<comment type="caution">
    <text evidence="2">The sequence shown here is derived from an EMBL/GenBank/DDBJ whole genome shotgun (WGS) entry which is preliminary data.</text>
</comment>
<protein>
    <submittedName>
        <fullName evidence="2">Uncharacterized protein</fullName>
    </submittedName>
</protein>
<evidence type="ECO:0000256" key="1">
    <source>
        <dbReference type="SAM" id="MobiDB-lite"/>
    </source>
</evidence>
<reference evidence="2 3" key="1">
    <citation type="submission" date="2024-08" db="EMBL/GenBank/DDBJ databases">
        <title>Insights into the chromosomal genome structure of Flemingia macrophylla.</title>
        <authorList>
            <person name="Ding Y."/>
            <person name="Zhao Y."/>
            <person name="Bi W."/>
            <person name="Wu M."/>
            <person name="Zhao G."/>
            <person name="Gong Y."/>
            <person name="Li W."/>
            <person name="Zhang P."/>
        </authorList>
    </citation>
    <scope>NUCLEOTIDE SEQUENCE [LARGE SCALE GENOMIC DNA]</scope>
    <source>
        <strain evidence="2">DYQJB</strain>
        <tissue evidence="2">Leaf</tissue>
    </source>
</reference>
<name>A0ABD1LXC4_9FABA</name>
<evidence type="ECO:0000313" key="3">
    <source>
        <dbReference type="Proteomes" id="UP001603857"/>
    </source>
</evidence>
<feature type="region of interest" description="Disordered" evidence="1">
    <location>
        <begin position="181"/>
        <end position="200"/>
    </location>
</feature>
<evidence type="ECO:0000313" key="2">
    <source>
        <dbReference type="EMBL" id="KAL2328174.1"/>
    </source>
</evidence>
<gene>
    <name evidence="2" type="ORF">Fmac_021601</name>
</gene>
<feature type="compositionally biased region" description="Basic and acidic residues" evidence="1">
    <location>
        <begin position="191"/>
        <end position="200"/>
    </location>
</feature>
<proteinExistence type="predicted"/>
<sequence>MRWFSVTVVKLNKIATESCRAPYLHRTCFSGDAPLSVLRLRWKRWMWLGLGLGLQIKVRNCSRMLWYIMEWWMGRRLNREEEELVEEIEFAFEICALEDLLEAICSFIDSRTTELETPVYLALDELTFKILYWYMGLGVSPSQIIGSSSRATSSTTSFESNERIEQMQAEIDSLKAQVAETPDLESPVNRRSSEGSHMPEGRRLLRRLRSSSQFSHRDGYCDGCPDCRHFHIATVTATVALTVTIFTSRRLLRRFQGNRRSNRRYVKIATGCATVGLTVAKSARDAQLCDGFPTVAILALRQL</sequence>
<keyword evidence="3" id="KW-1185">Reference proteome</keyword>
<dbReference type="Gene3D" id="1.20.58.340">
    <property type="entry name" value="Magnesium transport protein CorA, transmembrane region"/>
    <property type="match status" value="1"/>
</dbReference>
<dbReference type="EMBL" id="JBGMDY010000007">
    <property type="protein sequence ID" value="KAL2328174.1"/>
    <property type="molecule type" value="Genomic_DNA"/>
</dbReference>
<organism evidence="2 3">
    <name type="scientific">Flemingia macrophylla</name>
    <dbReference type="NCBI Taxonomy" id="520843"/>
    <lineage>
        <taxon>Eukaryota</taxon>
        <taxon>Viridiplantae</taxon>
        <taxon>Streptophyta</taxon>
        <taxon>Embryophyta</taxon>
        <taxon>Tracheophyta</taxon>
        <taxon>Spermatophyta</taxon>
        <taxon>Magnoliopsida</taxon>
        <taxon>eudicotyledons</taxon>
        <taxon>Gunneridae</taxon>
        <taxon>Pentapetalae</taxon>
        <taxon>rosids</taxon>
        <taxon>fabids</taxon>
        <taxon>Fabales</taxon>
        <taxon>Fabaceae</taxon>
        <taxon>Papilionoideae</taxon>
        <taxon>50 kb inversion clade</taxon>
        <taxon>NPAAA clade</taxon>
        <taxon>indigoferoid/millettioid clade</taxon>
        <taxon>Phaseoleae</taxon>
        <taxon>Flemingia</taxon>
    </lineage>
</organism>